<sequence length="165" mass="16822">MGANAAVVSFVCILLCTAASAARPHAPPAHDVSGGQTPGSSIEAVPNGAIRSTPRGLDAAVVGAYEEGEKEAEAASEGTDTDEEPSKILSAMPRSTSVFGGFVPAGTDDGAIESRIAAAAPAVEAVEEELEPEEEEGGVVNGLDIEDPSRMSSRPPSHRSDGRRR</sequence>
<keyword evidence="4" id="KW-1185">Reference proteome</keyword>
<dbReference type="Proteomes" id="UP000041254">
    <property type="component" value="Unassembled WGS sequence"/>
</dbReference>
<feature type="region of interest" description="Disordered" evidence="1">
    <location>
        <begin position="124"/>
        <end position="165"/>
    </location>
</feature>
<organism evidence="3 4">
    <name type="scientific">Vitrella brassicaformis (strain CCMP3155)</name>
    <dbReference type="NCBI Taxonomy" id="1169540"/>
    <lineage>
        <taxon>Eukaryota</taxon>
        <taxon>Sar</taxon>
        <taxon>Alveolata</taxon>
        <taxon>Colpodellida</taxon>
        <taxon>Vitrellaceae</taxon>
        <taxon>Vitrella</taxon>
    </lineage>
</organism>
<dbReference type="InParanoid" id="A0A0G4FH69"/>
<evidence type="ECO:0000256" key="1">
    <source>
        <dbReference type="SAM" id="MobiDB-lite"/>
    </source>
</evidence>
<evidence type="ECO:0000313" key="3">
    <source>
        <dbReference type="EMBL" id="CEM12636.1"/>
    </source>
</evidence>
<proteinExistence type="predicted"/>
<evidence type="ECO:0000256" key="2">
    <source>
        <dbReference type="SAM" id="SignalP"/>
    </source>
</evidence>
<evidence type="ECO:0000313" key="4">
    <source>
        <dbReference type="Proteomes" id="UP000041254"/>
    </source>
</evidence>
<evidence type="ECO:0008006" key="5">
    <source>
        <dbReference type="Google" id="ProtNLM"/>
    </source>
</evidence>
<gene>
    <name evidence="3" type="ORF">Vbra_15374</name>
</gene>
<dbReference type="AlphaFoldDB" id="A0A0G4FH69"/>
<feature type="region of interest" description="Disordered" evidence="1">
    <location>
        <begin position="67"/>
        <end position="86"/>
    </location>
</feature>
<feature type="compositionally biased region" description="Acidic residues" evidence="1">
    <location>
        <begin position="125"/>
        <end position="137"/>
    </location>
</feature>
<keyword evidence="2" id="KW-0732">Signal</keyword>
<protein>
    <recommendedName>
        <fullName evidence="5">RxLR effector protein</fullName>
    </recommendedName>
</protein>
<dbReference type="EMBL" id="CDMY01000436">
    <property type="protein sequence ID" value="CEM12636.1"/>
    <property type="molecule type" value="Genomic_DNA"/>
</dbReference>
<accession>A0A0G4FH69</accession>
<reference evidence="3 4" key="1">
    <citation type="submission" date="2014-11" db="EMBL/GenBank/DDBJ databases">
        <authorList>
            <person name="Zhu J."/>
            <person name="Qi W."/>
            <person name="Song R."/>
        </authorList>
    </citation>
    <scope>NUCLEOTIDE SEQUENCE [LARGE SCALE GENOMIC DNA]</scope>
</reference>
<name>A0A0G4FH69_VITBC</name>
<feature type="signal peptide" evidence="2">
    <location>
        <begin position="1"/>
        <end position="21"/>
    </location>
</feature>
<feature type="chain" id="PRO_5005189311" description="RxLR effector protein" evidence="2">
    <location>
        <begin position="22"/>
        <end position="165"/>
    </location>
</feature>
<dbReference type="VEuPathDB" id="CryptoDB:Vbra_15374"/>